<name>M2XGU9_DOTSN</name>
<gene>
    <name evidence="1" type="ORF">DOTSEDRAFT_28930</name>
</gene>
<evidence type="ECO:0000313" key="1">
    <source>
        <dbReference type="EMBL" id="EME38712.1"/>
    </source>
</evidence>
<keyword evidence="2" id="KW-1185">Reference proteome</keyword>
<protein>
    <submittedName>
        <fullName evidence="1">Uncharacterized protein</fullName>
    </submittedName>
</protein>
<dbReference type="HOGENOM" id="CLU_1938108_0_0_1"/>
<reference evidence="1 2" key="2">
    <citation type="journal article" date="2012" name="PLoS Pathog.">
        <title>Diverse lifestyles and strategies of plant pathogenesis encoded in the genomes of eighteen Dothideomycetes fungi.</title>
        <authorList>
            <person name="Ohm R.A."/>
            <person name="Feau N."/>
            <person name="Henrissat B."/>
            <person name="Schoch C.L."/>
            <person name="Horwitz B.A."/>
            <person name="Barry K.W."/>
            <person name="Condon B.J."/>
            <person name="Copeland A.C."/>
            <person name="Dhillon B."/>
            <person name="Glaser F."/>
            <person name="Hesse C.N."/>
            <person name="Kosti I."/>
            <person name="LaButti K."/>
            <person name="Lindquist E.A."/>
            <person name="Lucas S."/>
            <person name="Salamov A.A."/>
            <person name="Bradshaw R.E."/>
            <person name="Ciuffetti L."/>
            <person name="Hamelin R.C."/>
            <person name="Kema G.H.J."/>
            <person name="Lawrence C."/>
            <person name="Scott J.A."/>
            <person name="Spatafora J.W."/>
            <person name="Turgeon B.G."/>
            <person name="de Wit P.J.G.M."/>
            <person name="Zhong S."/>
            <person name="Goodwin S.B."/>
            <person name="Grigoriev I.V."/>
        </authorList>
    </citation>
    <scope>NUCLEOTIDE SEQUENCE [LARGE SCALE GENOMIC DNA]</scope>
    <source>
        <strain evidence="2">NZE10 / CBS 128990</strain>
    </source>
</reference>
<organism evidence="1 2">
    <name type="scientific">Dothistroma septosporum (strain NZE10 / CBS 128990)</name>
    <name type="common">Red band needle blight fungus</name>
    <name type="synonym">Mycosphaerella pini</name>
    <dbReference type="NCBI Taxonomy" id="675120"/>
    <lineage>
        <taxon>Eukaryota</taxon>
        <taxon>Fungi</taxon>
        <taxon>Dikarya</taxon>
        <taxon>Ascomycota</taxon>
        <taxon>Pezizomycotina</taxon>
        <taxon>Dothideomycetes</taxon>
        <taxon>Dothideomycetidae</taxon>
        <taxon>Mycosphaerellales</taxon>
        <taxon>Mycosphaerellaceae</taxon>
        <taxon>Dothistroma</taxon>
    </lineage>
</organism>
<accession>M2XGU9</accession>
<dbReference type="EMBL" id="KB446546">
    <property type="protein sequence ID" value="EME38712.1"/>
    <property type="molecule type" value="Genomic_DNA"/>
</dbReference>
<sequence length="130" mass="14775">MPTWSNSRLVNPQQSQELALMCIRRVSNIVVDIHTELVEHIANSLNLRAHLKTPPLDSRTIASRTYDTWQQRRFRQQACFLISQESLEIGIWVAMQLRFGPAVREICFLVEASGDLASANASSNVIRDPE</sequence>
<proteinExistence type="predicted"/>
<reference evidence="2" key="1">
    <citation type="journal article" date="2012" name="PLoS Genet.">
        <title>The genomes of the fungal plant pathogens Cladosporium fulvum and Dothistroma septosporum reveal adaptation to different hosts and lifestyles but also signatures of common ancestry.</title>
        <authorList>
            <person name="de Wit P.J.G.M."/>
            <person name="van der Burgt A."/>
            <person name="Oekmen B."/>
            <person name="Stergiopoulos I."/>
            <person name="Abd-Elsalam K.A."/>
            <person name="Aerts A.L."/>
            <person name="Bahkali A.H."/>
            <person name="Beenen H.G."/>
            <person name="Chettri P."/>
            <person name="Cox M.P."/>
            <person name="Datema E."/>
            <person name="de Vries R.P."/>
            <person name="Dhillon B."/>
            <person name="Ganley A.R."/>
            <person name="Griffiths S.A."/>
            <person name="Guo Y."/>
            <person name="Hamelin R.C."/>
            <person name="Henrissat B."/>
            <person name="Kabir M.S."/>
            <person name="Jashni M.K."/>
            <person name="Kema G."/>
            <person name="Klaubauf S."/>
            <person name="Lapidus A."/>
            <person name="Levasseur A."/>
            <person name="Lindquist E."/>
            <person name="Mehrabi R."/>
            <person name="Ohm R.A."/>
            <person name="Owen T.J."/>
            <person name="Salamov A."/>
            <person name="Schwelm A."/>
            <person name="Schijlen E."/>
            <person name="Sun H."/>
            <person name="van den Burg H.A."/>
            <person name="van Ham R.C.H.J."/>
            <person name="Zhang S."/>
            <person name="Goodwin S.B."/>
            <person name="Grigoriev I.V."/>
            <person name="Collemare J."/>
            <person name="Bradshaw R.E."/>
        </authorList>
    </citation>
    <scope>NUCLEOTIDE SEQUENCE [LARGE SCALE GENOMIC DNA]</scope>
    <source>
        <strain evidence="2">NZE10 / CBS 128990</strain>
    </source>
</reference>
<dbReference type="AlphaFoldDB" id="M2XGU9"/>
<dbReference type="Proteomes" id="UP000016933">
    <property type="component" value="Unassembled WGS sequence"/>
</dbReference>
<evidence type="ECO:0000313" key="2">
    <source>
        <dbReference type="Proteomes" id="UP000016933"/>
    </source>
</evidence>